<protein>
    <submittedName>
        <fullName evidence="2">Globin family profile domain-containing protein</fullName>
    </submittedName>
</protein>
<dbReference type="WBParaSite" id="JU765_v2.g7100.t1">
    <property type="protein sequence ID" value="JU765_v2.g7100.t1"/>
    <property type="gene ID" value="JU765_v2.g7100"/>
</dbReference>
<proteinExistence type="predicted"/>
<evidence type="ECO:0000313" key="2">
    <source>
        <dbReference type="WBParaSite" id="JU765_v2.g7100.t1"/>
    </source>
</evidence>
<name>A0AC34RIC3_9BILA</name>
<dbReference type="Proteomes" id="UP000887576">
    <property type="component" value="Unplaced"/>
</dbReference>
<accession>A0AC34RIC3</accession>
<sequence length="219" mass="25483">MGATHSTICGFSDDFEANKRVHPQEESTLHNSQTPSQCTTIHVEIQSLSSHRDFTLDQKLGKIMIKHWQTIIDQKPDIFHKTMLMSIEASPKLNEIIACGYYCYKDLTKWPKLNRICDGQLKFFKEILMDKNLDPKFIKEQADILGEKHKVYANYGLKPQFLDLFHQHFTRQLEKLKIQDSDEKAKLIQGCYMIERTYFAYSISERTPNSNVSETSENA</sequence>
<reference evidence="2" key="1">
    <citation type="submission" date="2022-11" db="UniProtKB">
        <authorList>
            <consortium name="WormBaseParasite"/>
        </authorList>
    </citation>
    <scope>IDENTIFICATION</scope>
</reference>
<evidence type="ECO:0000313" key="1">
    <source>
        <dbReference type="Proteomes" id="UP000887576"/>
    </source>
</evidence>
<organism evidence="1 2">
    <name type="scientific">Panagrolaimus sp. JU765</name>
    <dbReference type="NCBI Taxonomy" id="591449"/>
    <lineage>
        <taxon>Eukaryota</taxon>
        <taxon>Metazoa</taxon>
        <taxon>Ecdysozoa</taxon>
        <taxon>Nematoda</taxon>
        <taxon>Chromadorea</taxon>
        <taxon>Rhabditida</taxon>
        <taxon>Tylenchina</taxon>
        <taxon>Panagrolaimomorpha</taxon>
        <taxon>Panagrolaimoidea</taxon>
        <taxon>Panagrolaimidae</taxon>
        <taxon>Panagrolaimus</taxon>
    </lineage>
</organism>